<keyword evidence="1" id="KW-0812">Transmembrane</keyword>
<evidence type="ECO:0000313" key="3">
    <source>
        <dbReference type="WBParaSite" id="SMUV_0000038401-mRNA-1"/>
    </source>
</evidence>
<accession>A0A0N5A8I4</accession>
<dbReference type="AlphaFoldDB" id="A0A0N5A8I4"/>
<evidence type="ECO:0000313" key="2">
    <source>
        <dbReference type="Proteomes" id="UP000046393"/>
    </source>
</evidence>
<organism evidence="2 3">
    <name type="scientific">Syphacia muris</name>
    <dbReference type="NCBI Taxonomy" id="451379"/>
    <lineage>
        <taxon>Eukaryota</taxon>
        <taxon>Metazoa</taxon>
        <taxon>Ecdysozoa</taxon>
        <taxon>Nematoda</taxon>
        <taxon>Chromadorea</taxon>
        <taxon>Rhabditida</taxon>
        <taxon>Spirurina</taxon>
        <taxon>Oxyuridomorpha</taxon>
        <taxon>Oxyuroidea</taxon>
        <taxon>Oxyuridae</taxon>
        <taxon>Syphacia</taxon>
    </lineage>
</organism>
<proteinExistence type="predicted"/>
<name>A0A0N5A8I4_9BILA</name>
<protein>
    <submittedName>
        <fullName evidence="3">PEROXIDASE_4 domain-containing protein</fullName>
    </submittedName>
</protein>
<dbReference type="Proteomes" id="UP000046393">
    <property type="component" value="Unplaced"/>
</dbReference>
<feature type="transmembrane region" description="Helical" evidence="1">
    <location>
        <begin position="55"/>
        <end position="71"/>
    </location>
</feature>
<evidence type="ECO:0000256" key="1">
    <source>
        <dbReference type="SAM" id="Phobius"/>
    </source>
</evidence>
<reference evidence="3" key="1">
    <citation type="submission" date="2017-02" db="UniProtKB">
        <authorList>
            <consortium name="WormBaseParasite"/>
        </authorList>
    </citation>
    <scope>IDENTIFICATION</scope>
</reference>
<keyword evidence="1" id="KW-0472">Membrane</keyword>
<keyword evidence="1" id="KW-1133">Transmembrane helix</keyword>
<dbReference type="WBParaSite" id="SMUV_0000038401-mRNA-1">
    <property type="protein sequence ID" value="SMUV_0000038401-mRNA-1"/>
    <property type="gene ID" value="SMUV_0000038401"/>
</dbReference>
<keyword evidence="2" id="KW-1185">Reference proteome</keyword>
<sequence length="155" mass="16917">MTYSWNNADISNSNAKLKDIFRDLIIPENRIRLESGSALNRSSNSDIETRDVNDAAAVAVAAAAALVLLLLQRVGVLSEQCVIVGSEVSTEFGYDKRLVTAVATANTLSILPPKDQRLKNERVNDVYCLILYLFAGESSDRMSASVRTCLSSTFL</sequence>